<name>A0ACD4RFN6_9BACI</name>
<protein>
    <submittedName>
        <fullName evidence="1">GntR family transcriptional regulator</fullName>
    </submittedName>
</protein>
<evidence type="ECO:0000313" key="1">
    <source>
        <dbReference type="EMBL" id="WHZ59340.1"/>
    </source>
</evidence>
<keyword evidence="2" id="KW-1185">Reference proteome</keyword>
<dbReference type="EMBL" id="CP126116">
    <property type="protein sequence ID" value="WHZ59340.1"/>
    <property type="molecule type" value="Genomic_DNA"/>
</dbReference>
<dbReference type="Proteomes" id="UP001226091">
    <property type="component" value="Chromosome"/>
</dbReference>
<accession>A0ACD4RFN6</accession>
<sequence>MSKNKGKSRPAYHQTYEVIRDRILNGDIPGGTKIVEEKLAAELGYSRTPIRESLRQLGYEGLIVNKKVVQPTEKDLRDLFQVRILLEGFSARSAATYLPEEDLISLSECINIGREGTTDEIMSANERFHEIIVHSTGNSMMIDTINRMQSIIYLFRKTVVLYSRPRLIDEHEEIYEAIKSRDGQEAESLMKNHLQSDLDFCLHILSYNQNEKKGSK</sequence>
<proteinExistence type="predicted"/>
<reference evidence="2" key="1">
    <citation type="journal article" date="2025" name="Aquaculture">
        <title>Assessment of the bioflocculant production and safety properties of Metabacillus hrfriensis sp. nov. based on phenotypic and whole-genome sequencing analysis.</title>
        <authorList>
            <person name="Zhang R."/>
            <person name="Zhao Z."/>
            <person name="Luo L."/>
            <person name="Wang S."/>
            <person name="Guo K."/>
            <person name="Xu W."/>
        </authorList>
    </citation>
    <scope>NUCLEOTIDE SEQUENCE [LARGE SCALE GENOMIC DNA]</scope>
    <source>
        <strain evidence="2">CT-WN-B3</strain>
    </source>
</reference>
<organism evidence="1 2">
    <name type="scientific">Metabacillus hrfriensis</name>
    <dbReference type="NCBI Taxonomy" id="3048891"/>
    <lineage>
        <taxon>Bacteria</taxon>
        <taxon>Bacillati</taxon>
        <taxon>Bacillota</taxon>
        <taxon>Bacilli</taxon>
        <taxon>Bacillales</taxon>
        <taxon>Bacillaceae</taxon>
        <taxon>Metabacillus</taxon>
    </lineage>
</organism>
<gene>
    <name evidence="1" type="ORF">QLQ22_08465</name>
</gene>
<evidence type="ECO:0000313" key="2">
    <source>
        <dbReference type="Proteomes" id="UP001226091"/>
    </source>
</evidence>